<evidence type="ECO:0000313" key="1">
    <source>
        <dbReference type="EMBL" id="KAG8647154.1"/>
    </source>
</evidence>
<comment type="caution">
    <text evidence="1">The sequence shown here is derived from an EMBL/GenBank/DDBJ whole genome shotgun (WGS) entry which is preliminary data.</text>
</comment>
<dbReference type="Proteomes" id="UP000091857">
    <property type="component" value="Chromosome 9"/>
</dbReference>
<proteinExistence type="predicted"/>
<dbReference type="EMBL" id="CM004395">
    <property type="protein sequence ID" value="KAG8647154.1"/>
    <property type="molecule type" value="Genomic_DNA"/>
</dbReference>
<reference evidence="2" key="1">
    <citation type="journal article" date="2016" name="Nat. Biotechnol.">
        <title>Sequencing wild and cultivated cassava and related species reveals extensive interspecific hybridization and genetic diversity.</title>
        <authorList>
            <person name="Bredeson J.V."/>
            <person name="Lyons J.B."/>
            <person name="Prochnik S.E."/>
            <person name="Wu G.A."/>
            <person name="Ha C.M."/>
            <person name="Edsinger-Gonzales E."/>
            <person name="Grimwood J."/>
            <person name="Schmutz J."/>
            <person name="Rabbi I.Y."/>
            <person name="Egesi C."/>
            <person name="Nauluvula P."/>
            <person name="Lebot V."/>
            <person name="Ndunguru J."/>
            <person name="Mkamilo G."/>
            <person name="Bart R.S."/>
            <person name="Setter T.L."/>
            <person name="Gleadow R.M."/>
            <person name="Kulakow P."/>
            <person name="Ferguson M.E."/>
            <person name="Rounsley S."/>
            <person name="Rokhsar D.S."/>
        </authorList>
    </citation>
    <scope>NUCLEOTIDE SEQUENCE [LARGE SCALE GENOMIC DNA]</scope>
    <source>
        <strain evidence="2">cv. AM560-2</strain>
    </source>
</reference>
<evidence type="ECO:0000313" key="2">
    <source>
        <dbReference type="Proteomes" id="UP000091857"/>
    </source>
</evidence>
<protein>
    <submittedName>
        <fullName evidence="1">Uncharacterized protein</fullName>
    </submittedName>
</protein>
<organism evidence="1 2">
    <name type="scientific">Manihot esculenta</name>
    <name type="common">Cassava</name>
    <name type="synonym">Jatropha manihot</name>
    <dbReference type="NCBI Taxonomy" id="3983"/>
    <lineage>
        <taxon>Eukaryota</taxon>
        <taxon>Viridiplantae</taxon>
        <taxon>Streptophyta</taxon>
        <taxon>Embryophyta</taxon>
        <taxon>Tracheophyta</taxon>
        <taxon>Spermatophyta</taxon>
        <taxon>Magnoliopsida</taxon>
        <taxon>eudicotyledons</taxon>
        <taxon>Gunneridae</taxon>
        <taxon>Pentapetalae</taxon>
        <taxon>rosids</taxon>
        <taxon>fabids</taxon>
        <taxon>Malpighiales</taxon>
        <taxon>Euphorbiaceae</taxon>
        <taxon>Crotonoideae</taxon>
        <taxon>Manihoteae</taxon>
        <taxon>Manihot</taxon>
    </lineage>
</organism>
<accession>A0ACB7H531</accession>
<name>A0ACB7H531_MANES</name>
<sequence>MAIHHSRIVLLFFFLYATFTIFCYASNVSEAKTKPTKLITKLIHRNSIHSPFHNPHHSIEDKAKFIFENSLARFTNYKTDLAAGTDMGLLFLVRFYIGNPAISQLAVMDTASNLLWVQCSPNWYISRRSPIPLLDPLKSSTYASMPCKSEFCSYFPSSSCINEQCTYNISYVNAPPSTGNAATEQLLFESDENIVVVPQVIFGCSKVNKEYIDGGINGVFGLGPKKLSMARQLANKFSYCIGDFYDPNYNYNRLILGDEARLEGDTTPLEMSELHYYLNLQEISIGENTLDIDKKVFIRNITDKSKLSGVIIDSGSVATWLVNEAYYRFRNEVKRILGDSIVDTKECRWCLCYEGTMAQNLTNFPEVVYHFSEEAVLEVGFDGIFYQATASIFCMAVYPSSRLPDKPFQDATVIGVMAQQNHNVAYDLQEKKLYLESIDCQVYEG</sequence>
<gene>
    <name evidence="1" type="ORF">MANES_09G048350v8</name>
</gene>
<keyword evidence="2" id="KW-1185">Reference proteome</keyword>